<dbReference type="PANTHER" id="PTHR23403:SF1">
    <property type="entry name" value="TREHALASE"/>
    <property type="match status" value="1"/>
</dbReference>
<dbReference type="GO" id="GO:0005993">
    <property type="term" value="P:trehalose catabolic process"/>
    <property type="evidence" value="ECO:0007669"/>
    <property type="project" value="TreeGrafter"/>
</dbReference>
<keyword evidence="6" id="KW-1185">Reference proteome</keyword>
<comment type="similarity">
    <text evidence="1">Belongs to the glycosyl hydrolase 37 family.</text>
</comment>
<dbReference type="PANTHER" id="PTHR23403">
    <property type="entry name" value="TREHALASE"/>
    <property type="match status" value="1"/>
</dbReference>
<evidence type="ECO:0000256" key="4">
    <source>
        <dbReference type="ARBA" id="ARBA00031637"/>
    </source>
</evidence>
<dbReference type="AlphaFoldDB" id="A0A4Y9ZLU7"/>
<reference evidence="5 6" key="1">
    <citation type="submission" date="2019-02" db="EMBL/GenBank/DDBJ databases">
        <title>Genome sequencing of the rare red list fungi Hericium alpestre (H. flagellum).</title>
        <authorList>
            <person name="Buettner E."/>
            <person name="Kellner H."/>
        </authorList>
    </citation>
    <scope>NUCLEOTIDE SEQUENCE [LARGE SCALE GENOMIC DNA]</scope>
    <source>
        <strain evidence="5 6">DSM 108284</strain>
    </source>
</reference>
<dbReference type="InterPro" id="IPR008928">
    <property type="entry name" value="6-hairpin_glycosidase_sf"/>
</dbReference>
<dbReference type="OrthoDB" id="3542292at2759"/>
<dbReference type="Pfam" id="PF01204">
    <property type="entry name" value="Trehalase"/>
    <property type="match status" value="1"/>
</dbReference>
<dbReference type="Gene3D" id="1.50.10.10">
    <property type="match status" value="1"/>
</dbReference>
<organism evidence="5 6">
    <name type="scientific">Hericium alpestre</name>
    <dbReference type="NCBI Taxonomy" id="135208"/>
    <lineage>
        <taxon>Eukaryota</taxon>
        <taxon>Fungi</taxon>
        <taxon>Dikarya</taxon>
        <taxon>Basidiomycota</taxon>
        <taxon>Agaricomycotina</taxon>
        <taxon>Agaricomycetes</taxon>
        <taxon>Russulales</taxon>
        <taxon>Hericiaceae</taxon>
        <taxon>Hericium</taxon>
    </lineage>
</organism>
<accession>A0A4Y9ZLU7</accession>
<dbReference type="STRING" id="135208.A0A4Y9ZLU7"/>
<dbReference type="InterPro" id="IPR001661">
    <property type="entry name" value="Glyco_hydro_37"/>
</dbReference>
<evidence type="ECO:0000256" key="2">
    <source>
        <dbReference type="ARBA" id="ARBA00012757"/>
    </source>
</evidence>
<proteinExistence type="inferred from homology"/>
<comment type="caution">
    <text evidence="5">The sequence shown here is derived from an EMBL/GenBank/DDBJ whole genome shotgun (WGS) entry which is preliminary data.</text>
</comment>
<dbReference type="InterPro" id="IPR012341">
    <property type="entry name" value="6hp_glycosidase-like_sf"/>
</dbReference>
<evidence type="ECO:0000256" key="1">
    <source>
        <dbReference type="ARBA" id="ARBA00005615"/>
    </source>
</evidence>
<dbReference type="GO" id="GO:0004555">
    <property type="term" value="F:alpha,alpha-trehalase activity"/>
    <property type="evidence" value="ECO:0007669"/>
    <property type="project" value="UniProtKB-EC"/>
</dbReference>
<name>A0A4Y9ZLU7_9AGAM</name>
<dbReference type="Proteomes" id="UP000298061">
    <property type="component" value="Unassembled WGS sequence"/>
</dbReference>
<dbReference type="EMBL" id="SFCI01001656">
    <property type="protein sequence ID" value="TFY75254.1"/>
    <property type="molecule type" value="Genomic_DNA"/>
</dbReference>
<gene>
    <name evidence="5" type="ORF">EWM64_g8759</name>
</gene>
<dbReference type="EC" id="3.2.1.28" evidence="2"/>
<evidence type="ECO:0000313" key="5">
    <source>
        <dbReference type="EMBL" id="TFY75254.1"/>
    </source>
</evidence>
<evidence type="ECO:0000313" key="6">
    <source>
        <dbReference type="Proteomes" id="UP000298061"/>
    </source>
</evidence>
<protein>
    <recommendedName>
        <fullName evidence="2">alpha,alpha-trehalase</fullName>
        <ecNumber evidence="2">3.2.1.28</ecNumber>
    </recommendedName>
    <alternativeName>
        <fullName evidence="3">Alpha,alpha-trehalase</fullName>
    </alternativeName>
    <alternativeName>
        <fullName evidence="4">Alpha,alpha-trehalose glucohydrolase</fullName>
    </alternativeName>
</protein>
<dbReference type="SUPFAM" id="SSF48208">
    <property type="entry name" value="Six-hairpin glycosidases"/>
    <property type="match status" value="1"/>
</dbReference>
<sequence length="92" mass="9234">MFEKFSNQDVDAGGSGGEYTVQAGFGWTNGVALWVASQFGDVLVAPQCPNPLIEAAVIGGSGTQKSGVPSLNGGRMGTLSAALGTVAGYLLL</sequence>
<evidence type="ECO:0000256" key="3">
    <source>
        <dbReference type="ARBA" id="ARBA00030473"/>
    </source>
</evidence>